<gene>
    <name evidence="1" type="ORF">SAMN04488074_103114</name>
</gene>
<evidence type="ECO:0000313" key="1">
    <source>
        <dbReference type="EMBL" id="SDJ74875.1"/>
    </source>
</evidence>
<name>A0A1G8WAW3_9PSEU</name>
<organism evidence="1 2">
    <name type="scientific">Lentzea albidocapillata subsp. violacea</name>
    <dbReference type="NCBI Taxonomy" id="128104"/>
    <lineage>
        <taxon>Bacteria</taxon>
        <taxon>Bacillati</taxon>
        <taxon>Actinomycetota</taxon>
        <taxon>Actinomycetes</taxon>
        <taxon>Pseudonocardiales</taxon>
        <taxon>Pseudonocardiaceae</taxon>
        <taxon>Lentzea</taxon>
    </lineage>
</organism>
<protein>
    <submittedName>
        <fullName evidence="1">Uncharacterized protein</fullName>
    </submittedName>
</protein>
<dbReference type="AlphaFoldDB" id="A0A1G8WAW3"/>
<sequence length="42" mass="4534">MSRPGCRQAIVAAATALVDQRASIRRSPQFVVIAPRLITSLI</sequence>
<proteinExistence type="predicted"/>
<reference evidence="2" key="1">
    <citation type="submission" date="2016-10" db="EMBL/GenBank/DDBJ databases">
        <authorList>
            <person name="Varghese N."/>
            <person name="Submissions S."/>
        </authorList>
    </citation>
    <scope>NUCLEOTIDE SEQUENCE [LARGE SCALE GENOMIC DNA]</scope>
    <source>
        <strain evidence="2">DSM 44796</strain>
    </source>
</reference>
<dbReference type="EMBL" id="FNET01000003">
    <property type="protein sequence ID" value="SDJ74875.1"/>
    <property type="molecule type" value="Genomic_DNA"/>
</dbReference>
<accession>A0A1G8WAW3</accession>
<evidence type="ECO:0000313" key="2">
    <source>
        <dbReference type="Proteomes" id="UP000199682"/>
    </source>
</evidence>
<dbReference type="Proteomes" id="UP000199682">
    <property type="component" value="Unassembled WGS sequence"/>
</dbReference>